<comment type="subcellular location">
    <subcellularLocation>
        <location evidence="1">Nucleus</location>
    </subcellularLocation>
</comment>
<reference evidence="7 8" key="1">
    <citation type="submission" date="2016-05" db="EMBL/GenBank/DDBJ databases">
        <authorList>
            <person name="Naeem Raeece"/>
        </authorList>
    </citation>
    <scope>NUCLEOTIDE SEQUENCE [LARGE SCALE GENOMIC DNA]</scope>
</reference>
<dbReference type="GO" id="GO:0005634">
    <property type="term" value="C:nucleus"/>
    <property type="evidence" value="ECO:0007669"/>
    <property type="project" value="UniProtKB-SubCell"/>
</dbReference>
<dbReference type="GO" id="GO:0008278">
    <property type="term" value="C:cohesin complex"/>
    <property type="evidence" value="ECO:0007669"/>
    <property type="project" value="InterPro"/>
</dbReference>
<evidence type="ECO:0000259" key="4">
    <source>
        <dbReference type="Pfam" id="PF04825"/>
    </source>
</evidence>
<name>A0A1A8W1S7_PLAOA</name>
<evidence type="ECO:0000313" key="5">
    <source>
        <dbReference type="EMBL" id="SBS80312.1"/>
    </source>
</evidence>
<evidence type="ECO:0000313" key="8">
    <source>
        <dbReference type="Proteomes" id="UP000078560"/>
    </source>
</evidence>
<feature type="compositionally biased region" description="Basic and acidic residues" evidence="3">
    <location>
        <begin position="399"/>
        <end position="409"/>
    </location>
</feature>
<dbReference type="EMBL" id="FLQV01000008">
    <property type="protein sequence ID" value="SBS80312.1"/>
    <property type="molecule type" value="Genomic_DNA"/>
</dbReference>
<keyword evidence="2" id="KW-0539">Nucleus</keyword>
<feature type="region of interest" description="Disordered" evidence="3">
    <location>
        <begin position="134"/>
        <end position="163"/>
    </location>
</feature>
<evidence type="ECO:0000256" key="3">
    <source>
        <dbReference type="SAM" id="MobiDB-lite"/>
    </source>
</evidence>
<dbReference type="VEuPathDB" id="PlasmoDB:PocGH01_12074700"/>
<evidence type="ECO:0000256" key="1">
    <source>
        <dbReference type="ARBA" id="ARBA00004123"/>
    </source>
</evidence>
<dbReference type="InterPro" id="IPR006910">
    <property type="entry name" value="Rad21_Rec8_N"/>
</dbReference>
<dbReference type="GO" id="GO:1990414">
    <property type="term" value="P:replication-born double-strand break repair via sister chromatid exchange"/>
    <property type="evidence" value="ECO:0007669"/>
    <property type="project" value="TreeGrafter"/>
</dbReference>
<organism evidence="6 8">
    <name type="scientific">Plasmodium ovale curtisi</name>
    <dbReference type="NCBI Taxonomy" id="864141"/>
    <lineage>
        <taxon>Eukaryota</taxon>
        <taxon>Sar</taxon>
        <taxon>Alveolata</taxon>
        <taxon>Apicomplexa</taxon>
        <taxon>Aconoidasida</taxon>
        <taxon>Haemosporida</taxon>
        <taxon>Plasmodiidae</taxon>
        <taxon>Plasmodium</taxon>
        <taxon>Plasmodium (Plasmodium)</taxon>
    </lineage>
</organism>
<proteinExistence type="predicted"/>
<evidence type="ECO:0000256" key="2">
    <source>
        <dbReference type="ARBA" id="ARBA00023242"/>
    </source>
</evidence>
<evidence type="ECO:0000313" key="7">
    <source>
        <dbReference type="Proteomes" id="UP000078546"/>
    </source>
</evidence>
<dbReference type="GO" id="GO:0007062">
    <property type="term" value="P:sister chromatid cohesion"/>
    <property type="evidence" value="ECO:0007669"/>
    <property type="project" value="InterPro"/>
</dbReference>
<dbReference type="EMBL" id="FLQU01000527">
    <property type="protein sequence ID" value="SBS86855.1"/>
    <property type="molecule type" value="Genomic_DNA"/>
</dbReference>
<dbReference type="PANTHER" id="PTHR12585">
    <property type="entry name" value="SCC1 / RAD21 FAMILY MEMBER"/>
    <property type="match status" value="1"/>
</dbReference>
<dbReference type="Proteomes" id="UP000078546">
    <property type="component" value="Unassembled WGS sequence"/>
</dbReference>
<dbReference type="GO" id="GO:0003682">
    <property type="term" value="F:chromatin binding"/>
    <property type="evidence" value="ECO:0007669"/>
    <property type="project" value="TreeGrafter"/>
</dbReference>
<feature type="domain" description="Rad21/Rec8-like protein N-terminal" evidence="4">
    <location>
        <begin position="45"/>
        <end position="137"/>
    </location>
</feature>
<protein>
    <recommendedName>
        <fullName evidence="4">Rad21/Rec8-like protein N-terminal domain-containing protein</fullName>
    </recommendedName>
</protein>
<dbReference type="Proteomes" id="UP000078560">
    <property type="component" value="Unassembled WGS sequence"/>
</dbReference>
<reference evidence="6" key="2">
    <citation type="submission" date="2016-05" db="EMBL/GenBank/DDBJ databases">
        <authorList>
            <person name="Lavstsen T."/>
            <person name="Jespersen J.S."/>
        </authorList>
    </citation>
    <scope>NUCLEOTIDE SEQUENCE [LARGE SCALE GENOMIC DNA]</scope>
</reference>
<accession>A0A1A8W1S7</accession>
<feature type="region of interest" description="Disordered" evidence="3">
    <location>
        <begin position="366"/>
        <end position="438"/>
    </location>
</feature>
<sequence>MDVLRQGDILKPRIKRSRSIIEREEGSQENSHNNQIVLYGNSFKNNSLCYAWNAYFDKNKIKKNIMICCDLNKICSDILKGVENNSLTIKTFSFLLIGVCNIYKKKVHFIGQDYEILKRKIISLYKNKDQNLNDLMNNSNDGKKRKIGKDNEDQNSNKKRLNRTSLNIKRGSIGLKELMPSVIDDFTRRKSRFSLNADEISISGTQHNSYNDIFNENEMNNQVLMDISGLNYLHFDNDNNDDSNNNNFSSNYHDMERALEGSYVSRNSIPINHFDGLHLNRALSESFNPMDNLNVENSILNNMIPKNMFPNLGNSLNEKSMSGGDYNNFEMNSVRRSDTISPTNLYSGVEKDKAINRGSVNGVQFPHDYANMGDESRLSGSQSDRGNAFHHPFSSMNGRAEENSSREESPLGFANYRNSGGSDGDGNGSGSGNDLNHSCGGMNASRDFHNLAYNNTPSPNGNWMGTFHNMHTPINGRNDLYNLNPFMNMHSMNNNPADNRNNYVHFSQRINNTFGDVDAMSNVMVGSIFSPQKKKNMSKKNEYMNTLNFETYQNFDYFEQKDDDAFIKKLNTLLGLDESDEEKDKENIDNTDHEKNANAEVATIGVVSDQDDVDRSRNKFIEMEKENVNKESNNRVQILSLEEEEEKERQIIIHADRNENTPTGKKRKLEKHIIDRNYMMKESVMRGIMLKKENIDYKHFLIDTINNEINEKIQREYPKFQHFFFQTNTDKVKSIHKLEINFGYELLDIEKKQKMFENYLSFSINDKSYLYENKNVLNNFSIKKCLDNIDEYVLSSEYDNTLPMNFLSMEDHEEGTMKSDTMHFEEVQEQFNGVELETQNGNINELKNRFSIDPLLSQNEPIDLHFNDLNFRDDLESRIHLESQMSKSLVMYRDDEQSINKSDDLQNISIINDKLNWEFNSSPLDISVSSNYDFSNIFTKDNESSLIDDKEVKVDINLNQDFDLIAKELLEVYKNLSTKINYIFFDLITKNRKSKDEISILFYITLHLANMGYIYIMQKPILPEQLNYYEENFARPILIQYINQKRDS</sequence>
<feature type="compositionally biased region" description="Gly residues" evidence="3">
    <location>
        <begin position="421"/>
        <end position="431"/>
    </location>
</feature>
<dbReference type="AlphaFoldDB" id="A0A1A8W1S7"/>
<gene>
    <name evidence="5" type="ORF">POVCU1_000280</name>
    <name evidence="6" type="ORF">POVCU2_0039530</name>
</gene>
<dbReference type="InterPro" id="IPR039781">
    <property type="entry name" value="Rad21/Rec8-like"/>
</dbReference>
<dbReference type="Pfam" id="PF04825">
    <property type="entry name" value="Rad21_Rec8_N"/>
    <property type="match status" value="1"/>
</dbReference>
<dbReference type="PANTHER" id="PTHR12585:SF69">
    <property type="entry name" value="FI11703P"/>
    <property type="match status" value="1"/>
</dbReference>
<evidence type="ECO:0000313" key="6">
    <source>
        <dbReference type="EMBL" id="SBS86855.1"/>
    </source>
</evidence>